<dbReference type="PIRSF" id="PIRSF000732">
    <property type="entry name" value="PTS_enzyme_I"/>
    <property type="match status" value="1"/>
</dbReference>
<dbReference type="PANTHER" id="PTHR46244:SF3">
    <property type="entry name" value="PHOSPHOENOLPYRUVATE-PROTEIN PHOSPHOTRANSFERASE"/>
    <property type="match status" value="1"/>
</dbReference>
<dbReference type="InterPro" id="IPR018274">
    <property type="entry name" value="PEP_util_AS"/>
</dbReference>
<dbReference type="Pfam" id="PF00391">
    <property type="entry name" value="PEP-utilizers"/>
    <property type="match status" value="1"/>
</dbReference>
<dbReference type="EMBL" id="JAAOXG010000041">
    <property type="protein sequence ID" value="NNJ31943.1"/>
    <property type="molecule type" value="Genomic_DNA"/>
</dbReference>
<evidence type="ECO:0000256" key="5">
    <source>
        <dbReference type="ARBA" id="ARBA00007837"/>
    </source>
</evidence>
<feature type="domain" description="Phosphotransferase system enzyme I N-terminal" evidence="21">
    <location>
        <begin position="3"/>
        <end position="124"/>
    </location>
</feature>
<evidence type="ECO:0000259" key="19">
    <source>
        <dbReference type="Pfam" id="PF00391"/>
    </source>
</evidence>
<evidence type="ECO:0000256" key="12">
    <source>
        <dbReference type="ARBA" id="ARBA00022683"/>
    </source>
</evidence>
<dbReference type="SUPFAM" id="SSF52009">
    <property type="entry name" value="Phosphohistidine domain"/>
    <property type="match status" value="1"/>
</dbReference>
<dbReference type="InterPro" id="IPR008731">
    <property type="entry name" value="PTS_EIN"/>
</dbReference>
<evidence type="ECO:0000256" key="9">
    <source>
        <dbReference type="ARBA" id="ARBA00022490"/>
    </source>
</evidence>
<evidence type="ECO:0000256" key="6">
    <source>
        <dbReference type="ARBA" id="ARBA00012232"/>
    </source>
</evidence>
<evidence type="ECO:0000256" key="1">
    <source>
        <dbReference type="ARBA" id="ARBA00000683"/>
    </source>
</evidence>
<dbReference type="Gene3D" id="3.20.20.60">
    <property type="entry name" value="Phosphoenolpyruvate-binding domains"/>
    <property type="match status" value="1"/>
</dbReference>
<dbReference type="SUPFAM" id="SSF51621">
    <property type="entry name" value="Phosphoenolpyruvate/pyruvate domain"/>
    <property type="match status" value="1"/>
</dbReference>
<keyword evidence="18" id="KW-0175">Coiled coil</keyword>
<feature type="coiled-coil region" evidence="18">
    <location>
        <begin position="391"/>
        <end position="418"/>
    </location>
</feature>
<dbReference type="Pfam" id="PF05524">
    <property type="entry name" value="PEP-utilisers_N"/>
    <property type="match status" value="1"/>
</dbReference>
<dbReference type="NCBIfam" id="TIGR01417">
    <property type="entry name" value="PTS_I_fam"/>
    <property type="match status" value="1"/>
</dbReference>
<dbReference type="Proteomes" id="UP000539052">
    <property type="component" value="Unassembled WGS sequence"/>
</dbReference>
<evidence type="ECO:0000256" key="8">
    <source>
        <dbReference type="ARBA" id="ARBA00022448"/>
    </source>
</evidence>
<dbReference type="InterPro" id="IPR008279">
    <property type="entry name" value="PEP-util_enz_mobile_dom"/>
</dbReference>
<feature type="domain" description="PEP-utilising enzyme C-terminal" evidence="20">
    <location>
        <begin position="249"/>
        <end position="537"/>
    </location>
</feature>
<feature type="domain" description="PEP-utilising enzyme mobile" evidence="19">
    <location>
        <begin position="151"/>
        <end position="223"/>
    </location>
</feature>
<evidence type="ECO:0000256" key="14">
    <source>
        <dbReference type="ARBA" id="ARBA00022777"/>
    </source>
</evidence>
<evidence type="ECO:0000313" key="22">
    <source>
        <dbReference type="EMBL" id="NNJ31943.1"/>
    </source>
</evidence>
<evidence type="ECO:0000256" key="2">
    <source>
        <dbReference type="ARBA" id="ARBA00001946"/>
    </source>
</evidence>
<evidence type="ECO:0000256" key="15">
    <source>
        <dbReference type="ARBA" id="ARBA00022842"/>
    </source>
</evidence>
<dbReference type="Gene3D" id="1.10.274.10">
    <property type="entry name" value="PtsI, HPr-binding domain"/>
    <property type="match status" value="1"/>
</dbReference>
<reference evidence="22 23" key="1">
    <citation type="submission" date="2020-03" db="EMBL/GenBank/DDBJ databases">
        <title>Genome Sequence of industrial isolate, B5A.</title>
        <authorList>
            <person name="Sharma S."/>
            <person name="Patil P.B."/>
            <person name="Korpole S."/>
        </authorList>
    </citation>
    <scope>NUCLEOTIDE SEQUENCE [LARGE SCALE GENOMIC DNA]</scope>
    <source>
        <strain evidence="22 23">PI-S10-B5A</strain>
    </source>
</reference>
<dbReference type="InterPro" id="IPR015813">
    <property type="entry name" value="Pyrv/PenolPyrv_kinase-like_dom"/>
</dbReference>
<keyword evidence="23" id="KW-1185">Reference proteome</keyword>
<evidence type="ECO:0000256" key="18">
    <source>
        <dbReference type="SAM" id="Coils"/>
    </source>
</evidence>
<proteinExistence type="inferred from homology"/>
<keyword evidence="10 17" id="KW-0762">Sugar transport</keyword>
<keyword evidence="8 17" id="KW-0813">Transport</keyword>
<evidence type="ECO:0000256" key="7">
    <source>
        <dbReference type="ARBA" id="ARBA00016544"/>
    </source>
</evidence>
<keyword evidence="12 17" id="KW-0598">Phosphotransferase system</keyword>
<comment type="cofactor">
    <cofactor evidence="2 17">
        <name>Mg(2+)</name>
        <dbReference type="ChEBI" id="CHEBI:18420"/>
    </cofactor>
</comment>
<comment type="catalytic activity">
    <reaction evidence="1 17">
        <text>L-histidyl-[protein] + phosphoenolpyruvate = N(pros)-phospho-L-histidyl-[protein] + pyruvate</text>
        <dbReference type="Rhea" id="RHEA:23880"/>
        <dbReference type="Rhea" id="RHEA-COMP:9745"/>
        <dbReference type="Rhea" id="RHEA-COMP:9746"/>
        <dbReference type="ChEBI" id="CHEBI:15361"/>
        <dbReference type="ChEBI" id="CHEBI:29979"/>
        <dbReference type="ChEBI" id="CHEBI:58702"/>
        <dbReference type="ChEBI" id="CHEBI:64837"/>
        <dbReference type="EC" id="2.7.3.9"/>
    </reaction>
</comment>
<comment type="subcellular location">
    <subcellularLocation>
        <location evidence="4 17">Cytoplasm</location>
    </subcellularLocation>
</comment>
<dbReference type="InterPro" id="IPR036618">
    <property type="entry name" value="PtsI_HPr-bd_sf"/>
</dbReference>
<dbReference type="InterPro" id="IPR036637">
    <property type="entry name" value="Phosphohistidine_dom_sf"/>
</dbReference>
<comment type="function">
    <text evidence="3 17">General (non sugar-specific) component of the phosphoenolpyruvate-dependent sugar phosphotransferase system (sugar PTS). This major carbohydrate active-transport system catalyzes the phosphorylation of incoming sugar substrates concomitantly with their translocation across the cell membrane. Enzyme I transfers the phosphoryl group from phosphoenolpyruvate (PEP) to the phosphoryl carrier protein (HPr).</text>
</comment>
<dbReference type="InterPro" id="IPR006318">
    <property type="entry name" value="PTS_EI-like"/>
</dbReference>
<dbReference type="SUPFAM" id="SSF47831">
    <property type="entry name" value="Enzyme I of the PEP:sugar phosphotransferase system HPr-binding (sub)domain"/>
    <property type="match status" value="1"/>
</dbReference>
<protein>
    <recommendedName>
        <fullName evidence="7 17">Phosphoenolpyruvate-protein phosphotransferase</fullName>
        <ecNumber evidence="6 17">2.7.3.9</ecNumber>
    </recommendedName>
    <alternativeName>
        <fullName evidence="16 17">Phosphotransferase system, enzyme I</fullName>
    </alternativeName>
</protein>
<comment type="similarity">
    <text evidence="5 17">Belongs to the PEP-utilizing enzyme family.</text>
</comment>
<dbReference type="Pfam" id="PF02896">
    <property type="entry name" value="PEP-utilizers_C"/>
    <property type="match status" value="1"/>
</dbReference>
<dbReference type="InterPro" id="IPR023151">
    <property type="entry name" value="PEP_util_CS"/>
</dbReference>
<keyword evidence="11 17" id="KW-0808">Transferase</keyword>
<dbReference type="InterPro" id="IPR024692">
    <property type="entry name" value="PTS_EI"/>
</dbReference>
<accession>A0ABX1W0B5</accession>
<evidence type="ECO:0000256" key="17">
    <source>
        <dbReference type="PIRNR" id="PIRNR000732"/>
    </source>
</evidence>
<name>A0ABX1W0B5_9FIRM</name>
<evidence type="ECO:0000259" key="21">
    <source>
        <dbReference type="Pfam" id="PF05524"/>
    </source>
</evidence>
<dbReference type="InterPro" id="IPR000121">
    <property type="entry name" value="PEP_util_C"/>
</dbReference>
<dbReference type="EC" id="2.7.3.9" evidence="6 17"/>
<evidence type="ECO:0000256" key="3">
    <source>
        <dbReference type="ARBA" id="ARBA00002728"/>
    </source>
</evidence>
<evidence type="ECO:0000256" key="11">
    <source>
        <dbReference type="ARBA" id="ARBA00022679"/>
    </source>
</evidence>
<dbReference type="Gene3D" id="3.50.30.10">
    <property type="entry name" value="Phosphohistidine domain"/>
    <property type="match status" value="1"/>
</dbReference>
<evidence type="ECO:0000259" key="20">
    <source>
        <dbReference type="Pfam" id="PF02896"/>
    </source>
</evidence>
<evidence type="ECO:0000256" key="16">
    <source>
        <dbReference type="ARBA" id="ARBA00033235"/>
    </source>
</evidence>
<dbReference type="RefSeq" id="WP_170823051.1">
    <property type="nucleotide sequence ID" value="NZ_JAAOXG010000041.1"/>
</dbReference>
<comment type="caution">
    <text evidence="22">The sequence shown here is derived from an EMBL/GenBank/DDBJ whole genome shotgun (WGS) entry which is preliminary data.</text>
</comment>
<dbReference type="PROSITE" id="PS00742">
    <property type="entry name" value="PEP_ENZYMES_2"/>
    <property type="match status" value="1"/>
</dbReference>
<dbReference type="PRINTS" id="PR01736">
    <property type="entry name" value="PHPHTRNFRASE"/>
</dbReference>
<dbReference type="PANTHER" id="PTHR46244">
    <property type="entry name" value="PHOSPHOENOLPYRUVATE-PROTEIN PHOSPHOTRANSFERASE"/>
    <property type="match status" value="1"/>
</dbReference>
<dbReference type="InterPro" id="IPR040442">
    <property type="entry name" value="Pyrv_kinase-like_dom_sf"/>
</dbReference>
<dbReference type="InterPro" id="IPR050499">
    <property type="entry name" value="PEP-utilizing_PTS_enzyme"/>
</dbReference>
<gene>
    <name evidence="22" type="primary">ptsP</name>
    <name evidence="22" type="ORF">G9470_19420</name>
</gene>
<evidence type="ECO:0000256" key="10">
    <source>
        <dbReference type="ARBA" id="ARBA00022597"/>
    </source>
</evidence>
<evidence type="ECO:0000256" key="4">
    <source>
        <dbReference type="ARBA" id="ARBA00004496"/>
    </source>
</evidence>
<evidence type="ECO:0000313" key="23">
    <source>
        <dbReference type="Proteomes" id="UP000539052"/>
    </source>
</evidence>
<keyword evidence="9 17" id="KW-0963">Cytoplasm</keyword>
<evidence type="ECO:0000256" key="13">
    <source>
        <dbReference type="ARBA" id="ARBA00022723"/>
    </source>
</evidence>
<keyword evidence="14 17" id="KW-0418">Kinase</keyword>
<keyword evidence="15 17" id="KW-0460">Magnesium</keyword>
<sequence length="571" mass="62658">MFKGTSASAGIGIGKAVIVEETELKIKKDTITDVDAEKARFQRAVNQAMEETDALAKDLATRVGEKEAEILNGHLLLLSDPMLVGEIETSISGEMVNSEFAIETVCNTYADMFASMGDELMQQRATDMRDIKTRIQKILLGVSSVDIGALPAGSVIVARDLTPSMTAGINPANVTGIVTELGGKTSHSAILARALEIPAVVALDGIMSQIKDGTDLILDGSEGVVFADPDQAVREEYTAKRDAFLKEKKELEQYIGKPTVTKDGVTIELVANIGKPEDVDKVLHYDGEGVGLFRTEFLFMDRNSMPTEEEQFEAYRKVASAMNGKPVIIRTLDIGGDKEIPYMGLEKDENPFLGYRAIRFCLDRKDDVYRPQLRALLRASAFGNIRIMVPMVTCLEEYREAKALIEEIKKELDEASISYKKDIQVGIMVETAAASLMADAFAKEVDFFSIGTNDLTQYTMSVDRGNDKVSYLYSPLNPAVLRSISHVIECGRKEGIMVGMCGEAASDPMLIPLLLAFGLNEFSMSASAILNARKLITGYSTQELKEVAKQVMTFVTVKEVEDYMKDFISRS</sequence>
<dbReference type="GO" id="GO:0008965">
    <property type="term" value="F:phosphoenolpyruvate-protein phosphotransferase activity"/>
    <property type="evidence" value="ECO:0007669"/>
    <property type="project" value="UniProtKB-EC"/>
</dbReference>
<organism evidence="22 23">
    <name type="scientific">Lacrimispora defluvii</name>
    <dbReference type="NCBI Taxonomy" id="2719233"/>
    <lineage>
        <taxon>Bacteria</taxon>
        <taxon>Bacillati</taxon>
        <taxon>Bacillota</taxon>
        <taxon>Clostridia</taxon>
        <taxon>Lachnospirales</taxon>
        <taxon>Lachnospiraceae</taxon>
        <taxon>Lacrimispora</taxon>
    </lineage>
</organism>
<dbReference type="PROSITE" id="PS00370">
    <property type="entry name" value="PEP_ENZYMES_PHOS_SITE"/>
    <property type="match status" value="1"/>
</dbReference>
<keyword evidence="13 17" id="KW-0479">Metal-binding</keyword>